<accession>A0ABZ0L630</accession>
<keyword evidence="2" id="KW-1185">Reference proteome</keyword>
<organism evidence="1 2">
    <name type="scientific">Sporosarcina oncorhynchi</name>
    <dbReference type="NCBI Taxonomy" id="3056444"/>
    <lineage>
        <taxon>Bacteria</taxon>
        <taxon>Bacillati</taxon>
        <taxon>Bacillota</taxon>
        <taxon>Bacilli</taxon>
        <taxon>Bacillales</taxon>
        <taxon>Caryophanaceae</taxon>
        <taxon>Sporosarcina</taxon>
    </lineage>
</organism>
<reference evidence="1 2" key="1">
    <citation type="submission" date="2023-06" db="EMBL/GenBank/DDBJ databases">
        <title>Sporosarcina sp. nov., isolated from Korean tranditional fermented seafood 'Jeotgal'.</title>
        <authorList>
            <person name="Yang A.I."/>
            <person name="Shin N.-R."/>
        </authorList>
    </citation>
    <scope>NUCLEOTIDE SEQUENCE [LARGE SCALE GENOMIC DNA]</scope>
    <source>
        <strain evidence="1 2">T2O-4</strain>
    </source>
</reference>
<proteinExistence type="predicted"/>
<name>A0ABZ0L630_9BACL</name>
<gene>
    <name evidence="1" type="ORF">QWT69_02160</name>
</gene>
<evidence type="ECO:0000313" key="2">
    <source>
        <dbReference type="Proteomes" id="UP001303902"/>
    </source>
</evidence>
<protein>
    <submittedName>
        <fullName evidence="1">Uncharacterized protein</fullName>
    </submittedName>
</protein>
<dbReference type="EMBL" id="CP129118">
    <property type="protein sequence ID" value="WOV87945.1"/>
    <property type="molecule type" value="Genomic_DNA"/>
</dbReference>
<dbReference type="Proteomes" id="UP001303902">
    <property type="component" value="Chromosome"/>
</dbReference>
<evidence type="ECO:0000313" key="1">
    <source>
        <dbReference type="EMBL" id="WOV87945.1"/>
    </source>
</evidence>
<sequence length="149" mass="15187">MCVRFGHLSVLSDCPGTTFTGAATLFTGATPTFTGAATLFTGATPTFTGAATLFTGATPTFTGAATLFTGATPTFMGAATLFTGATPTFTGAATLFTSGERGKLYTVITLPSRFKKNSPSSKRAEKCHETAHACKFAMKSKASAISVSV</sequence>
<dbReference type="RefSeq" id="WP_317968525.1">
    <property type="nucleotide sequence ID" value="NZ_CP129118.1"/>
</dbReference>